<feature type="compositionally biased region" description="Low complexity" evidence="1">
    <location>
        <begin position="1462"/>
        <end position="1482"/>
    </location>
</feature>
<protein>
    <recommendedName>
        <fullName evidence="4">CST complex subunit CTC1</fullName>
    </recommendedName>
</protein>
<feature type="region of interest" description="Disordered" evidence="1">
    <location>
        <begin position="331"/>
        <end position="369"/>
    </location>
</feature>
<accession>A0ABQ5K695</accession>
<reference evidence="2" key="1">
    <citation type="submission" date="2022-03" db="EMBL/GenBank/DDBJ databases">
        <title>Draft genome sequence of Aduncisulcus paluster, a free-living microaerophilic Fornicata.</title>
        <authorList>
            <person name="Yuyama I."/>
            <person name="Kume K."/>
            <person name="Tamura T."/>
            <person name="Inagaki Y."/>
            <person name="Hashimoto T."/>
        </authorList>
    </citation>
    <scope>NUCLEOTIDE SEQUENCE</scope>
    <source>
        <strain evidence="2">NY0171</strain>
    </source>
</reference>
<evidence type="ECO:0000313" key="2">
    <source>
        <dbReference type="EMBL" id="GKT28091.1"/>
    </source>
</evidence>
<proteinExistence type="predicted"/>
<feature type="region of interest" description="Disordered" evidence="1">
    <location>
        <begin position="1376"/>
        <end position="1402"/>
    </location>
</feature>
<feature type="compositionally biased region" description="Basic and acidic residues" evidence="1">
    <location>
        <begin position="1432"/>
        <end position="1460"/>
    </location>
</feature>
<feature type="compositionally biased region" description="Polar residues" evidence="1">
    <location>
        <begin position="335"/>
        <end position="361"/>
    </location>
</feature>
<keyword evidence="3" id="KW-1185">Reference proteome</keyword>
<feature type="region of interest" description="Disordered" evidence="1">
    <location>
        <begin position="1427"/>
        <end position="1484"/>
    </location>
</feature>
<feature type="compositionally biased region" description="Basic and acidic residues" evidence="1">
    <location>
        <begin position="1263"/>
        <end position="1284"/>
    </location>
</feature>
<dbReference type="Proteomes" id="UP001057375">
    <property type="component" value="Unassembled WGS sequence"/>
</dbReference>
<sequence>MTFLSALTGEPVWLPLSSTWGVFLCPTHDEIVAISSSITPDSLLSLNPMSIIDLCYIPKGMSVKNSSKSIKFRNHRIVNISFCLASSLSTKKQLNIGGIFVSVLLESTLEPKYKRKNYKKPKDLKLFHISLRSHDSVRTHEVFLKIGKGLPSQKEFLSNIYTHILQPSLSAIILAGERVNYFDLEVMTSLPHIRNDNIHYTIEFSLPIGRISSLLVIEQIPIFPIKKIHQSPFLILFEPHITDIDGNIVEGDDIVRSDSPLVVPPVASVWTLGRITGARLVTDGMFVAPDKVISNDKWTVVSTFLLPLFPHKGICRRQSCELPHAIHDPIHIESSKGTARSGTTKESSSTLPSTKHTSTPNPKDKSSSSHIIFPPSISVHGTFIAVCSSSCVKVWSVDISLLRGLPNESSDMFDKQSVSCVTQHTLTYHGEGKGKKVLTRSGYHNLSMQEMSPDHPSTSSRALNASDASYIEGVDDESVIKPDISHETSLLSHGRSVVSLFADGNTNTVTVTVCHNGFLYSHTHSHVATPLKEQKLEKYGKLDRDSMKKEGDKMDKWAMVEFQNECTNGSVKIRHAIVGRCRYLMTIDMQPAASHFPTPHAICLFSSMNSQLNNRDITSQTSPMLFIRQYVICKFKPSSVFAAISALPLYSSENTAYLKPLISSFVGSISHPSLLPLARSPSLCVCCPMNATGVSSSSSSSFSHSAISFDVLKTYIYATCSHFYHPSLCVCCPMNATGVSSSSSSSFSHSAISFDVLKTYIYATCSHFYQLTPGTIIAVTKNSIESLSSQTTSKIRSPPLTKASKTAMSSNRHAEILSSSASKGMWVCRKKQGKNGSTDLLPLSFIPFSDSMIPQAPLLIQNKLWWIDGGSVWCMYANRDRHLSKKKRQATSSYSEETSPSSMYHRISLISSITIPHVRCVYTALSSHHPKIVPCDSGMMVIDCGHHPRVYSMSSLGQIRPKADSTIGLFGMIDVISALNVNVSISQSAYTSAMVIECVPRKHKHHSMEKEFCTTKEDIEDISEMAHRDSQFKCCLLICKFGVFNIDDFNSSSSSSSSFLSLPCQSCFTGKLSVFPCFRDTANRSISLVTKRIRHFDIPCIRLSHVKEGEGTKSSGIHHMGCSMCSISPPLSSTSSSLCEVAEFMSKECLSMLIPLFSLLFSSTVSAFSSISSSLLSYLTSLALMVTSVEERIRDIKGIVGLSVTDNKVENNAKKHQLAKILQYLPFRGLRSLPPSTRGSSRLSVRLFGRTFGLNSVSKALESVKRSSSDHTDAERAGAERDVGKPLGMEGNGYLQESHSSSSHLSSSVSASLLLPQARAGLLLPSTRILMPSVAGIACEEVEIFERKRKEEEEKKKKEEARRLQMLQMRRKRLMLQQKKEREDKERVSNSSKTEPSAADKALYEKVKKLPAHLRKKYAHLLKKFETNAGVDEGKKEGEEKKREEAEKKRKEEERGDDKSISSPSSSSSSSSSPSSSSSSSSVNDNVVSIAITFSAVSSVVA</sequence>
<evidence type="ECO:0008006" key="4">
    <source>
        <dbReference type="Google" id="ProtNLM"/>
    </source>
</evidence>
<comment type="caution">
    <text evidence="2">The sequence shown here is derived from an EMBL/GenBank/DDBJ whole genome shotgun (WGS) entry which is preliminary data.</text>
</comment>
<name>A0ABQ5K695_9EUKA</name>
<organism evidence="2 3">
    <name type="scientific">Aduncisulcus paluster</name>
    <dbReference type="NCBI Taxonomy" id="2918883"/>
    <lineage>
        <taxon>Eukaryota</taxon>
        <taxon>Metamonada</taxon>
        <taxon>Carpediemonas-like organisms</taxon>
        <taxon>Aduncisulcus</taxon>
    </lineage>
</organism>
<feature type="region of interest" description="Disordered" evidence="1">
    <location>
        <begin position="1263"/>
        <end position="1302"/>
    </location>
</feature>
<evidence type="ECO:0000256" key="1">
    <source>
        <dbReference type="SAM" id="MobiDB-lite"/>
    </source>
</evidence>
<feature type="compositionally biased region" description="Basic and acidic residues" evidence="1">
    <location>
        <begin position="1378"/>
        <end position="1388"/>
    </location>
</feature>
<evidence type="ECO:0000313" key="3">
    <source>
        <dbReference type="Proteomes" id="UP001057375"/>
    </source>
</evidence>
<dbReference type="EMBL" id="BQXS01000145">
    <property type="protein sequence ID" value="GKT28091.1"/>
    <property type="molecule type" value="Genomic_DNA"/>
</dbReference>
<gene>
    <name evidence="2" type="ORF">ADUPG1_000421</name>
</gene>